<reference evidence="3 4" key="1">
    <citation type="submission" date="2020-03" db="EMBL/GenBank/DDBJ databases">
        <title>Draft genome of Streptomyces sp. ventii, isolated from the Axial Seamount in the Pacific Ocean, and resequencing of the two type strains Streptomyces lonarensis strain NCL 716 and Streptomyces bohaiensis strain 11A07.</title>
        <authorList>
            <person name="Loughran R.M."/>
            <person name="Pfannmuller K.M."/>
            <person name="Wasson B.J."/>
            <person name="Deadmond M.C."/>
            <person name="Paddock B.E."/>
            <person name="Koyack M.J."/>
            <person name="Gallegos D.A."/>
            <person name="Mitchell E.A."/>
            <person name="Ushijima B."/>
            <person name="Saw J.H."/>
            <person name="Mcphail K.L."/>
            <person name="Videau P."/>
        </authorList>
    </citation>
    <scope>NUCLEOTIDE SEQUENCE [LARGE SCALE GENOMIC DNA]</scope>
    <source>
        <strain evidence="3 4">NCL716</strain>
    </source>
</reference>
<evidence type="ECO:0000259" key="2">
    <source>
        <dbReference type="Pfam" id="PF13581"/>
    </source>
</evidence>
<dbReference type="GO" id="GO:0004674">
    <property type="term" value="F:protein serine/threonine kinase activity"/>
    <property type="evidence" value="ECO:0007669"/>
    <property type="project" value="UniProtKB-KW"/>
</dbReference>
<dbReference type="PANTHER" id="PTHR35526:SF3">
    <property type="entry name" value="ANTI-SIGMA-F FACTOR RSBW"/>
    <property type="match status" value="1"/>
</dbReference>
<feature type="domain" description="Histidine kinase/HSP90-like ATPase" evidence="2">
    <location>
        <begin position="37"/>
        <end position="147"/>
    </location>
</feature>
<keyword evidence="1" id="KW-0723">Serine/threonine-protein kinase</keyword>
<comment type="caution">
    <text evidence="3">The sequence shown here is derived from an EMBL/GenBank/DDBJ whole genome shotgun (WGS) entry which is preliminary data.</text>
</comment>
<gene>
    <name evidence="3" type="ORF">HCN56_09015</name>
</gene>
<organism evidence="3 4">
    <name type="scientific">Streptomyces lonarensis</name>
    <dbReference type="NCBI Taxonomy" id="700599"/>
    <lineage>
        <taxon>Bacteria</taxon>
        <taxon>Bacillati</taxon>
        <taxon>Actinomycetota</taxon>
        <taxon>Actinomycetes</taxon>
        <taxon>Kitasatosporales</taxon>
        <taxon>Streptomycetaceae</taxon>
        <taxon>Streptomyces</taxon>
    </lineage>
</organism>
<dbReference type="Pfam" id="PF13581">
    <property type="entry name" value="HATPase_c_2"/>
    <property type="match status" value="1"/>
</dbReference>
<dbReference type="GO" id="GO:0005524">
    <property type="term" value="F:ATP binding"/>
    <property type="evidence" value="ECO:0007669"/>
    <property type="project" value="UniProtKB-KW"/>
</dbReference>
<name>A0A7X6HYL3_9ACTN</name>
<proteinExistence type="predicted"/>
<dbReference type="RefSeq" id="WP_167968990.1">
    <property type="nucleotide sequence ID" value="NZ_BHZG01000035.1"/>
</dbReference>
<dbReference type="SUPFAM" id="SSF55874">
    <property type="entry name" value="ATPase domain of HSP90 chaperone/DNA topoisomerase II/histidine kinase"/>
    <property type="match status" value="1"/>
</dbReference>
<dbReference type="InterPro" id="IPR050267">
    <property type="entry name" value="Anti-sigma-factor_SerPK"/>
</dbReference>
<keyword evidence="3" id="KW-0547">Nucleotide-binding</keyword>
<dbReference type="InterPro" id="IPR003594">
    <property type="entry name" value="HATPase_dom"/>
</dbReference>
<keyword evidence="1" id="KW-0418">Kinase</keyword>
<evidence type="ECO:0000313" key="3">
    <source>
        <dbReference type="EMBL" id="NJQ05711.1"/>
    </source>
</evidence>
<protein>
    <submittedName>
        <fullName evidence="3">ATP-binding protein</fullName>
    </submittedName>
</protein>
<dbReference type="InterPro" id="IPR036890">
    <property type="entry name" value="HATPase_C_sf"/>
</dbReference>
<keyword evidence="3" id="KW-0067">ATP-binding</keyword>
<dbReference type="Proteomes" id="UP000578686">
    <property type="component" value="Unassembled WGS sequence"/>
</dbReference>
<keyword evidence="1" id="KW-0808">Transferase</keyword>
<accession>A0A7X6HYL3</accession>
<dbReference type="Gene3D" id="3.30.565.10">
    <property type="entry name" value="Histidine kinase-like ATPase, C-terminal domain"/>
    <property type="match status" value="1"/>
</dbReference>
<sequence length="155" mass="17118">MAVTTSSPRTGLDNDHELLRAAMDLRCDATAGDVELPGRPEAAAAARRLTRVHFHNRWGLGPDLTDNAVLLISELVNNVLQHSGAVTFTVRVRRRRGWVRVEVRDPSRSLPCLLPVGALEPTGRGLCLVNHLADRWGVDLLPRGKSTWFELRTGN</sequence>
<dbReference type="PANTHER" id="PTHR35526">
    <property type="entry name" value="ANTI-SIGMA-F FACTOR RSBW-RELATED"/>
    <property type="match status" value="1"/>
</dbReference>
<evidence type="ECO:0000256" key="1">
    <source>
        <dbReference type="ARBA" id="ARBA00022527"/>
    </source>
</evidence>
<dbReference type="AlphaFoldDB" id="A0A7X6HYL3"/>
<keyword evidence="4" id="KW-1185">Reference proteome</keyword>
<evidence type="ECO:0000313" key="4">
    <source>
        <dbReference type="Proteomes" id="UP000578686"/>
    </source>
</evidence>
<dbReference type="CDD" id="cd16936">
    <property type="entry name" value="HATPase_RsbW-like"/>
    <property type="match status" value="1"/>
</dbReference>
<dbReference type="EMBL" id="JAAVJD010000047">
    <property type="protein sequence ID" value="NJQ05711.1"/>
    <property type="molecule type" value="Genomic_DNA"/>
</dbReference>